<evidence type="ECO:0000256" key="2">
    <source>
        <dbReference type="SAM" id="SignalP"/>
    </source>
</evidence>
<evidence type="ECO:0000259" key="3">
    <source>
        <dbReference type="Pfam" id="PF03629"/>
    </source>
</evidence>
<feature type="domain" description="Sialate O-acetylesterase" evidence="3">
    <location>
        <begin position="106"/>
        <end position="369"/>
    </location>
</feature>
<dbReference type="SUPFAM" id="SSF52266">
    <property type="entry name" value="SGNH hydrolase"/>
    <property type="match status" value="1"/>
</dbReference>
<keyword evidence="5" id="KW-1185">Reference proteome</keyword>
<dbReference type="InterPro" id="IPR036514">
    <property type="entry name" value="SGNH_hydro_sf"/>
</dbReference>
<dbReference type="eggNOG" id="COG2755">
    <property type="taxonomic scope" value="Bacteria"/>
</dbReference>
<protein>
    <submittedName>
        <fullName evidence="4">Sialate O-acetylesterase</fullName>
        <ecNumber evidence="4">3.1.1.53</ecNumber>
    </submittedName>
</protein>
<dbReference type="PANTHER" id="PTHR22901">
    <property type="entry name" value="SIALATE O-ACETYLESTERASE"/>
    <property type="match status" value="1"/>
</dbReference>
<organism evidence="4 5">
    <name type="scientific">Flavobacterium seoulense</name>
    <dbReference type="NCBI Taxonomy" id="1492738"/>
    <lineage>
        <taxon>Bacteria</taxon>
        <taxon>Pseudomonadati</taxon>
        <taxon>Bacteroidota</taxon>
        <taxon>Flavobacteriia</taxon>
        <taxon>Flavobacteriales</taxon>
        <taxon>Flavobacteriaceae</taxon>
        <taxon>Flavobacterium</taxon>
    </lineage>
</organism>
<keyword evidence="1 4" id="KW-0378">Hydrolase</keyword>
<sequence>MKTRFKIIFSLFLLGSFFNVHAIELPKVISDNMVLQRNKPVNIWGKANPNENITVVFKKQIKKTKADAEGKWQLSLAPLKASAVPDIMEINGEQEKITLKNILVGEVWLASGQSNMEYSMNKHPKYAKPKKGDPDYLSKAFNAKQDPRLRVMYVSKNLKSKDLPSDGWHMPDTTNLAPTSAAAYFFAQKLIKELNVPVGIITSAWGGTPIENWTPMQAYTSNPLFADKVKDGYLDKQQVGMRFEAMISPMAPYTLGGFLWYQGETNLINGDSTIYIDKQKALTDSWRAAWNDKKLPFYYVQIAPHNYSNRSKDRVSHTTEALPEFWEAQTEIMKRVPNTAMVVTTDLVDNISDIHPSYKWIVGERLAKLALAKQYGKKELVSSGPVFKKMTIKGDKAILEFDSIGSGLKTTSSDGSLNWFQISGEDGSFQDAKAVIDGNKVIVSSDKISKPANVRFAWNEAAMPNLFNNEGLPALPFRAKK</sequence>
<proteinExistence type="predicted"/>
<reference evidence="4 5" key="1">
    <citation type="submission" date="2014-05" db="EMBL/GenBank/DDBJ databases">
        <title>Genome Sequence of Flavobacterium sp. EM1321.</title>
        <authorList>
            <person name="Shin S.-K."/>
            <person name="Yi H."/>
        </authorList>
    </citation>
    <scope>NUCLEOTIDE SEQUENCE [LARGE SCALE GENOMIC DNA]</scope>
    <source>
        <strain evidence="4 5">EM1321</strain>
    </source>
</reference>
<feature type="chain" id="PRO_5001633199" evidence="2">
    <location>
        <begin position="23"/>
        <end position="481"/>
    </location>
</feature>
<dbReference type="InterPro" id="IPR005181">
    <property type="entry name" value="SASA"/>
</dbReference>
<accession>A0A066WS97</accession>
<dbReference type="STRING" id="1492738.FEM21_13360"/>
<evidence type="ECO:0000256" key="1">
    <source>
        <dbReference type="ARBA" id="ARBA00022801"/>
    </source>
</evidence>
<dbReference type="GO" id="GO:0001681">
    <property type="term" value="F:sialate O-acetylesterase activity"/>
    <property type="evidence" value="ECO:0007669"/>
    <property type="project" value="UniProtKB-EC"/>
</dbReference>
<dbReference type="PANTHER" id="PTHR22901:SF0">
    <property type="entry name" value="SIALATE O-ACETYLESTERASE"/>
    <property type="match status" value="1"/>
</dbReference>
<dbReference type="Proteomes" id="UP000027064">
    <property type="component" value="Unassembled WGS sequence"/>
</dbReference>
<dbReference type="Gene3D" id="3.40.50.1110">
    <property type="entry name" value="SGNH hydrolase"/>
    <property type="match status" value="1"/>
</dbReference>
<dbReference type="RefSeq" id="WP_035659033.1">
    <property type="nucleotide sequence ID" value="NZ_JNCA01000013.1"/>
</dbReference>
<dbReference type="InterPro" id="IPR039329">
    <property type="entry name" value="SIAE"/>
</dbReference>
<comment type="caution">
    <text evidence="4">The sequence shown here is derived from an EMBL/GenBank/DDBJ whole genome shotgun (WGS) entry which is preliminary data.</text>
</comment>
<evidence type="ECO:0000313" key="5">
    <source>
        <dbReference type="Proteomes" id="UP000027064"/>
    </source>
</evidence>
<name>A0A066WS97_9FLAO</name>
<dbReference type="OrthoDB" id="9816001at2"/>
<dbReference type="AlphaFoldDB" id="A0A066WS97"/>
<dbReference type="EC" id="3.1.1.53" evidence="4"/>
<dbReference type="GO" id="GO:0005975">
    <property type="term" value="P:carbohydrate metabolic process"/>
    <property type="evidence" value="ECO:0007669"/>
    <property type="project" value="TreeGrafter"/>
</dbReference>
<gene>
    <name evidence="4" type="ORF">FEM21_13360</name>
</gene>
<dbReference type="EMBL" id="JNCA01000013">
    <property type="protein sequence ID" value="KDN55453.1"/>
    <property type="molecule type" value="Genomic_DNA"/>
</dbReference>
<dbReference type="Pfam" id="PF03629">
    <property type="entry name" value="SASA"/>
    <property type="match status" value="1"/>
</dbReference>
<evidence type="ECO:0000313" key="4">
    <source>
        <dbReference type="EMBL" id="KDN55453.1"/>
    </source>
</evidence>
<keyword evidence="2" id="KW-0732">Signal</keyword>
<feature type="signal peptide" evidence="2">
    <location>
        <begin position="1"/>
        <end position="22"/>
    </location>
</feature>
<dbReference type="PATRIC" id="fig|1492738.3.peg.1328"/>